<dbReference type="GO" id="GO:0005886">
    <property type="term" value="C:plasma membrane"/>
    <property type="evidence" value="ECO:0007669"/>
    <property type="project" value="TreeGrafter"/>
</dbReference>
<dbReference type="OrthoDB" id="10266451at2759"/>
<evidence type="ECO:0000256" key="1">
    <source>
        <dbReference type="ARBA" id="ARBA00010997"/>
    </source>
</evidence>
<evidence type="ECO:0000256" key="2">
    <source>
        <dbReference type="ARBA" id="ARBA00022193"/>
    </source>
</evidence>
<feature type="compositionally biased region" description="Polar residues" evidence="3">
    <location>
        <begin position="360"/>
        <end position="371"/>
    </location>
</feature>
<evidence type="ECO:0000313" key="5">
    <source>
        <dbReference type="EMBL" id="OLL25625.1"/>
    </source>
</evidence>
<evidence type="ECO:0000256" key="3">
    <source>
        <dbReference type="SAM" id="MobiDB-lite"/>
    </source>
</evidence>
<dbReference type="Proteomes" id="UP000186594">
    <property type="component" value="Unassembled WGS sequence"/>
</dbReference>
<dbReference type="GO" id="GO:0071467">
    <property type="term" value="P:cellular response to pH"/>
    <property type="evidence" value="ECO:0007669"/>
    <property type="project" value="InterPro"/>
</dbReference>
<dbReference type="OMA" id="NEASHHL"/>
<proteinExistence type="inferred from homology"/>
<dbReference type="InterPro" id="IPR037505">
    <property type="entry name" value="pH-resp_palC"/>
</dbReference>
<dbReference type="InterPro" id="IPR038499">
    <property type="entry name" value="BRO1_sf"/>
</dbReference>
<dbReference type="EMBL" id="LXFE01000345">
    <property type="protein sequence ID" value="OLL25625.1"/>
    <property type="molecule type" value="Genomic_DNA"/>
</dbReference>
<evidence type="ECO:0000313" key="6">
    <source>
        <dbReference type="Proteomes" id="UP000186594"/>
    </source>
</evidence>
<dbReference type="AlphaFoldDB" id="A0A1U7LSH9"/>
<feature type="region of interest" description="Disordered" evidence="3">
    <location>
        <begin position="352"/>
        <end position="381"/>
    </location>
</feature>
<comment type="similarity">
    <text evidence="1">Belongs to the palC family.</text>
</comment>
<dbReference type="PANTHER" id="PTHR40463:SF1">
    <property type="entry name" value="PH-RESPONSE REGULATOR PROTEIN PALC"/>
    <property type="match status" value="1"/>
</dbReference>
<name>A0A1U7LSH9_NEOID</name>
<protein>
    <recommendedName>
        <fullName evidence="2">pH-response regulator protein palC</fullName>
    </recommendedName>
</protein>
<comment type="caution">
    <text evidence="5">The sequence shown here is derived from an EMBL/GenBank/DDBJ whole genome shotgun (WGS) entry which is preliminary data.</text>
</comment>
<evidence type="ECO:0000259" key="4">
    <source>
        <dbReference type="PROSITE" id="PS51180"/>
    </source>
</evidence>
<keyword evidence="6" id="KW-1185">Reference proteome</keyword>
<dbReference type="PROSITE" id="PS51180">
    <property type="entry name" value="BRO1"/>
    <property type="match status" value="1"/>
</dbReference>
<dbReference type="Pfam" id="PF03097">
    <property type="entry name" value="BRO1"/>
    <property type="match status" value="1"/>
</dbReference>
<accession>A0A1U7LSH9</accession>
<dbReference type="SMART" id="SM01041">
    <property type="entry name" value="BRO1"/>
    <property type="match status" value="1"/>
</dbReference>
<dbReference type="STRING" id="1198029.A0A1U7LSH9"/>
<feature type="domain" description="BRO1" evidence="4">
    <location>
        <begin position="1"/>
        <end position="350"/>
    </location>
</feature>
<dbReference type="InterPro" id="IPR004328">
    <property type="entry name" value="BRO1_dom"/>
</dbReference>
<reference evidence="5 6" key="1">
    <citation type="submission" date="2016-04" db="EMBL/GenBank/DDBJ databases">
        <title>Evolutionary innovation and constraint leading to complex multicellularity in the Ascomycota.</title>
        <authorList>
            <person name="Cisse O."/>
            <person name="Nguyen A."/>
            <person name="Hewitt D.A."/>
            <person name="Jedd G."/>
            <person name="Stajich J.E."/>
        </authorList>
    </citation>
    <scope>NUCLEOTIDE SEQUENCE [LARGE SCALE GENOMIC DNA]</scope>
    <source>
        <strain evidence="5 6">DAH-3</strain>
    </source>
</reference>
<gene>
    <name evidence="5" type="ORF">NEOLI_004215</name>
</gene>
<organism evidence="5 6">
    <name type="scientific">Neolecta irregularis (strain DAH-3)</name>
    <dbReference type="NCBI Taxonomy" id="1198029"/>
    <lineage>
        <taxon>Eukaryota</taxon>
        <taxon>Fungi</taxon>
        <taxon>Dikarya</taxon>
        <taxon>Ascomycota</taxon>
        <taxon>Taphrinomycotina</taxon>
        <taxon>Neolectales</taxon>
        <taxon>Neolectaceae</taxon>
        <taxon>Neolecta</taxon>
    </lineage>
</organism>
<dbReference type="PANTHER" id="PTHR40463">
    <property type="entry name" value="PH-RESPONSE REGULATOR PROTEIN PALC"/>
    <property type="match status" value="1"/>
</dbReference>
<sequence>MSFPYTLPTTGYFDFTTCITSEKYRSKLLEATTRRTKLRDILKNTRRADEKDLVSVIKTVEDYLPYLFSIEAGLDNIFQQNKVIVTSWRCTLIGTALRNQPRVEVPSIDYEITFTLLTYAYALTLRANTLIRRNEEKVVSNAAENICKAAGILQYIQSTVLATWVPAGKIPVDATKEVISILILLSIADAQILGLTRAKSASFSLIARICVSTYEMLNSASSLINSYPRRKELDDDLIRYINDNKTLARARVLKYLAFEAEQNGEVGEAVTCITEARNLVKIASSSKVEILQWRAKEEFVIIDAKYKELKRHNDRVAFQPEPLLSDVQAKMPSGRDLVQPKSFIKPILAFGDEKNDDQSSDAQPTEQNLDSDQYAGRGSYY</sequence>
<dbReference type="Gene3D" id="1.25.40.280">
    <property type="entry name" value="alix/aip1 like domains"/>
    <property type="match status" value="1"/>
</dbReference>